<gene>
    <name evidence="7" type="ORF">Ga0074115_13125</name>
    <name evidence="8" type="ORF">Ga0076813_13282</name>
</gene>
<evidence type="ECO:0000259" key="5">
    <source>
        <dbReference type="Pfam" id="PF00370"/>
    </source>
</evidence>
<accession>A0A0T5YZT7</accession>
<dbReference type="AlphaFoldDB" id="A0A0T5YZT7"/>
<evidence type="ECO:0000313" key="9">
    <source>
        <dbReference type="Proteomes" id="UP000051276"/>
    </source>
</evidence>
<dbReference type="InterPro" id="IPR018484">
    <property type="entry name" value="FGGY_N"/>
</dbReference>
<evidence type="ECO:0000256" key="3">
    <source>
        <dbReference type="ARBA" id="ARBA00022679"/>
    </source>
</evidence>
<evidence type="ECO:0000259" key="6">
    <source>
        <dbReference type="Pfam" id="PF02782"/>
    </source>
</evidence>
<dbReference type="InterPro" id="IPR000577">
    <property type="entry name" value="Carb_kinase_FGGY"/>
</dbReference>
<proteinExistence type="inferred from homology"/>
<evidence type="ECO:0000313" key="10">
    <source>
        <dbReference type="Proteomes" id="UP000051634"/>
    </source>
</evidence>
<dbReference type="Pfam" id="PF00370">
    <property type="entry name" value="FGGY_N"/>
    <property type="match status" value="1"/>
</dbReference>
<dbReference type="RefSeq" id="WP_057956383.1">
    <property type="nucleotide sequence ID" value="NZ_KQ557131.1"/>
</dbReference>
<sequence length="440" mass="47352">MAGSRRLPFSSPEIDAPCYIGIDLGTSGCRGIAIDGQRRMVAEAAVDLSSPLHPFAAASEQDPELWWQASLEVLRMLRKRLDEHSIRSIAVDGTSATLLLADPTGRPLTPALMYNDSRSRAELTRIAAVAPASSPVHSASSSLAKLLHLQRKVGDQPFLALHQADWILGRLCGRFGVSDANNCLKLGFDPQAREWPEWLERLDVPFDALPQVRQPGEIAGRLSDDTAQATGIPSCCRLVSGTTDSNAATLAAGASEIGDAVTSLGSTLVLKILSERPVSAPEYGVYSHRLGDHWLVGGASNSGGAVCAAHFSQEQMRQLSEVLDFAQPTGLDYYPLLQPGERFPFNDPEKPAHLSPRPEQDLRFFQGILEGITRIEVEGYALLQRLGAPPPKRIFSIGGGAANQPWLAFREQQLGVPVIRSAQQQAAYGTALLALRGVTG</sequence>
<keyword evidence="10" id="KW-1185">Reference proteome</keyword>
<dbReference type="Proteomes" id="UP000051276">
    <property type="component" value="Unassembled WGS sequence"/>
</dbReference>
<organism evidence="7 10">
    <name type="scientific">endosymbiont of Ridgeia piscesae</name>
    <dbReference type="NCBI Taxonomy" id="54398"/>
    <lineage>
        <taxon>Bacteria</taxon>
        <taxon>Pseudomonadati</taxon>
        <taxon>Pseudomonadota</taxon>
        <taxon>Gammaproteobacteria</taxon>
        <taxon>sulfur-oxidizing symbionts</taxon>
    </lineage>
</organism>
<dbReference type="STRING" id="54398.Ga0074115_13125"/>
<reference evidence="9 10" key="1">
    <citation type="submission" date="2015-11" db="EMBL/GenBank/DDBJ databases">
        <title>The genome of Candidatus Endoriftia persephone in Ridgeia piscesae and population structure of the North Eastern Pacific vestimentiferan symbionts.</title>
        <authorList>
            <person name="Perez M."/>
            <person name="Juniper K.S."/>
        </authorList>
    </citation>
    <scope>NUCLEOTIDE SEQUENCE [LARGE SCALE GENOMIC DNA]</scope>
    <source>
        <strain evidence="8">Ind10</strain>
        <strain evidence="7">Ind11</strain>
    </source>
</reference>
<dbReference type="PANTHER" id="PTHR10196:SF80">
    <property type="entry name" value="D-RIBULOSE KINASE"/>
    <property type="match status" value="1"/>
</dbReference>
<dbReference type="Gene3D" id="3.30.420.40">
    <property type="match status" value="2"/>
</dbReference>
<evidence type="ECO:0000313" key="8">
    <source>
        <dbReference type="EMBL" id="KRT58323.1"/>
    </source>
</evidence>
<dbReference type="PROSITE" id="PS00297">
    <property type="entry name" value="HSP70_1"/>
    <property type="match status" value="1"/>
</dbReference>
<keyword evidence="4 7" id="KW-0418">Kinase</keyword>
<dbReference type="InterPro" id="IPR043129">
    <property type="entry name" value="ATPase_NBD"/>
</dbReference>
<dbReference type="PANTHER" id="PTHR10196">
    <property type="entry name" value="SUGAR KINASE"/>
    <property type="match status" value="1"/>
</dbReference>
<comment type="similarity">
    <text evidence="1">Belongs to the heat shock protein 70 family.</text>
</comment>
<dbReference type="PIRSF" id="PIRSF000538">
    <property type="entry name" value="GlpK"/>
    <property type="match status" value="1"/>
</dbReference>
<protein>
    <submittedName>
        <fullName evidence="7">Sugar (Pentulose or hexulose) kinase</fullName>
    </submittedName>
</protein>
<dbReference type="SUPFAM" id="SSF53067">
    <property type="entry name" value="Actin-like ATPase domain"/>
    <property type="match status" value="2"/>
</dbReference>
<dbReference type="EMBL" id="LDXT01000066">
    <property type="protein sequence ID" value="KRT56076.1"/>
    <property type="molecule type" value="Genomic_DNA"/>
</dbReference>
<name>A0A0T5YZT7_9GAMM</name>
<dbReference type="OrthoDB" id="9805576at2"/>
<feature type="domain" description="Carbohydrate kinase FGGY C-terminal" evidence="6">
    <location>
        <begin position="261"/>
        <end position="436"/>
    </location>
</feature>
<evidence type="ECO:0000313" key="7">
    <source>
        <dbReference type="EMBL" id="KRT56076.1"/>
    </source>
</evidence>
<dbReference type="GO" id="GO:0004856">
    <property type="term" value="F:D-xylulokinase activity"/>
    <property type="evidence" value="ECO:0007669"/>
    <property type="project" value="TreeGrafter"/>
</dbReference>
<dbReference type="GO" id="GO:0005997">
    <property type="term" value="P:xylulose metabolic process"/>
    <property type="evidence" value="ECO:0007669"/>
    <property type="project" value="TreeGrafter"/>
</dbReference>
<evidence type="ECO:0000256" key="4">
    <source>
        <dbReference type="ARBA" id="ARBA00022777"/>
    </source>
</evidence>
<dbReference type="Pfam" id="PF02782">
    <property type="entry name" value="FGGY_C"/>
    <property type="match status" value="1"/>
</dbReference>
<evidence type="ECO:0000256" key="2">
    <source>
        <dbReference type="ARBA" id="ARBA00009156"/>
    </source>
</evidence>
<evidence type="ECO:0000256" key="1">
    <source>
        <dbReference type="ARBA" id="ARBA00007381"/>
    </source>
</evidence>
<comment type="similarity">
    <text evidence="2">Belongs to the FGGY kinase family.</text>
</comment>
<dbReference type="PATRIC" id="fig|54398.3.peg.1960"/>
<dbReference type="EMBL" id="LMXI01000366">
    <property type="protein sequence ID" value="KRT58323.1"/>
    <property type="molecule type" value="Genomic_DNA"/>
</dbReference>
<dbReference type="InterPro" id="IPR018485">
    <property type="entry name" value="FGGY_C"/>
</dbReference>
<dbReference type="GO" id="GO:0019150">
    <property type="term" value="F:D-ribulokinase activity"/>
    <property type="evidence" value="ECO:0007669"/>
    <property type="project" value="TreeGrafter"/>
</dbReference>
<feature type="domain" description="Carbohydrate kinase FGGY N-terminal" evidence="5">
    <location>
        <begin position="19"/>
        <end position="250"/>
    </location>
</feature>
<dbReference type="CDD" id="cd07783">
    <property type="entry name" value="ASKHA_NBD_FGGY_SePSK_AtXK1-like"/>
    <property type="match status" value="1"/>
</dbReference>
<comment type="caution">
    <text evidence="7">The sequence shown here is derived from an EMBL/GenBank/DDBJ whole genome shotgun (WGS) entry which is preliminary data.</text>
</comment>
<dbReference type="GO" id="GO:0005829">
    <property type="term" value="C:cytosol"/>
    <property type="evidence" value="ECO:0007669"/>
    <property type="project" value="TreeGrafter"/>
</dbReference>
<keyword evidence="3" id="KW-0808">Transferase</keyword>
<dbReference type="Proteomes" id="UP000051634">
    <property type="component" value="Unassembled WGS sequence"/>
</dbReference>
<dbReference type="InterPro" id="IPR018181">
    <property type="entry name" value="Heat_shock_70_CS"/>
</dbReference>